<comment type="caution">
    <text evidence="3">The sequence shown here is derived from an EMBL/GenBank/DDBJ whole genome shotgun (WGS) entry which is preliminary data.</text>
</comment>
<organism evidence="3 4">
    <name type="scientific">Blattamonas nauphoetae</name>
    <dbReference type="NCBI Taxonomy" id="2049346"/>
    <lineage>
        <taxon>Eukaryota</taxon>
        <taxon>Metamonada</taxon>
        <taxon>Preaxostyla</taxon>
        <taxon>Oxymonadida</taxon>
        <taxon>Blattamonas</taxon>
    </lineage>
</organism>
<evidence type="ECO:0000313" key="4">
    <source>
        <dbReference type="Proteomes" id="UP001281761"/>
    </source>
</evidence>
<gene>
    <name evidence="3" type="ORF">BLNAU_22109</name>
</gene>
<evidence type="ECO:0000256" key="1">
    <source>
        <dbReference type="SAM" id="MobiDB-lite"/>
    </source>
</evidence>
<evidence type="ECO:0000313" key="3">
    <source>
        <dbReference type="EMBL" id="KAK2942994.1"/>
    </source>
</evidence>
<proteinExistence type="predicted"/>
<name>A0ABQ9WU18_9EUKA</name>
<keyword evidence="2" id="KW-1133">Transmembrane helix</keyword>
<keyword evidence="2" id="KW-0472">Membrane</keyword>
<dbReference type="EMBL" id="JARBJD010000371">
    <property type="protein sequence ID" value="KAK2942994.1"/>
    <property type="molecule type" value="Genomic_DNA"/>
</dbReference>
<keyword evidence="2" id="KW-0812">Transmembrane</keyword>
<sequence length="174" mass="19511">MMKTKEEYEEETYRKRDEQHAVGCAAASTSDVLVTFGNSSKRISHLFGVPSLITAAVFVLVAPFSKDVGIGSRLRDVGERGRVERRRCWEELRAETPHSLPASPRPLPASPRPLSQHHLVLSIPAEVINIANNTTLVEDIPTLQTLKRKEQEKSELQTNMEPKRPLTNFEKAIS</sequence>
<feature type="region of interest" description="Disordered" evidence="1">
    <location>
        <begin position="150"/>
        <end position="174"/>
    </location>
</feature>
<accession>A0ABQ9WU18</accession>
<feature type="transmembrane region" description="Helical" evidence="2">
    <location>
        <begin position="43"/>
        <end position="65"/>
    </location>
</feature>
<dbReference type="Proteomes" id="UP001281761">
    <property type="component" value="Unassembled WGS sequence"/>
</dbReference>
<keyword evidence="4" id="KW-1185">Reference proteome</keyword>
<reference evidence="3 4" key="1">
    <citation type="journal article" date="2022" name="bioRxiv">
        <title>Genomics of Preaxostyla Flagellates Illuminates Evolutionary Transitions and the Path Towards Mitochondrial Loss.</title>
        <authorList>
            <person name="Novak L.V.F."/>
            <person name="Treitli S.C."/>
            <person name="Pyrih J."/>
            <person name="Halakuc P."/>
            <person name="Pipaliya S.V."/>
            <person name="Vacek V."/>
            <person name="Brzon O."/>
            <person name="Soukal P."/>
            <person name="Eme L."/>
            <person name="Dacks J.B."/>
            <person name="Karnkowska A."/>
            <person name="Elias M."/>
            <person name="Hampl V."/>
        </authorList>
    </citation>
    <scope>NUCLEOTIDE SEQUENCE [LARGE SCALE GENOMIC DNA]</scope>
    <source>
        <strain evidence="3">NAU3</strain>
        <tissue evidence="3">Gut</tissue>
    </source>
</reference>
<evidence type="ECO:0000256" key="2">
    <source>
        <dbReference type="SAM" id="Phobius"/>
    </source>
</evidence>
<protein>
    <submittedName>
        <fullName evidence="3">Uncharacterized protein</fullName>
    </submittedName>
</protein>